<keyword evidence="9" id="KW-1185">Reference proteome</keyword>
<dbReference type="FunFam" id="3.10.120.10:FF:000003">
    <property type="entry name" value="membrane-associated progesterone receptor component 1"/>
    <property type="match status" value="1"/>
</dbReference>
<dbReference type="PANTHER" id="PTHR10281">
    <property type="entry name" value="MEMBRANE-ASSOCIATED PROGESTERONE RECEPTOR COMPONENT-RELATED"/>
    <property type="match status" value="1"/>
</dbReference>
<dbReference type="GO" id="GO:0020037">
    <property type="term" value="F:heme binding"/>
    <property type="evidence" value="ECO:0007669"/>
    <property type="project" value="UniProtKB-ARBA"/>
</dbReference>
<proteinExistence type="inferred from homology"/>
<keyword evidence="4" id="KW-0256">Endoplasmic reticulum</keyword>
<organism evidence="8 9">
    <name type="scientific">Basidiobolus meristosporus CBS 931.73</name>
    <dbReference type="NCBI Taxonomy" id="1314790"/>
    <lineage>
        <taxon>Eukaryota</taxon>
        <taxon>Fungi</taxon>
        <taxon>Fungi incertae sedis</taxon>
        <taxon>Zoopagomycota</taxon>
        <taxon>Entomophthoromycotina</taxon>
        <taxon>Basidiobolomycetes</taxon>
        <taxon>Basidiobolales</taxon>
        <taxon>Basidiobolaceae</taxon>
        <taxon>Basidiobolus</taxon>
    </lineage>
</organism>
<dbReference type="STRING" id="1314790.A0A1Y1YSZ0"/>
<evidence type="ECO:0000313" key="9">
    <source>
        <dbReference type="Proteomes" id="UP000193498"/>
    </source>
</evidence>
<dbReference type="GO" id="GO:0046872">
    <property type="term" value="F:metal ion binding"/>
    <property type="evidence" value="ECO:0007669"/>
    <property type="project" value="UniProtKB-KW"/>
</dbReference>
<name>A0A1Y1YSZ0_9FUNG</name>
<feature type="domain" description="Cytochrome b5 heme-binding" evidence="7">
    <location>
        <begin position="51"/>
        <end position="152"/>
    </location>
</feature>
<dbReference type="EMBL" id="MCFE01000073">
    <property type="protein sequence ID" value="ORY01152.1"/>
    <property type="molecule type" value="Genomic_DNA"/>
</dbReference>
<dbReference type="Gene3D" id="3.10.120.10">
    <property type="entry name" value="Cytochrome b5-like heme/steroid binding domain"/>
    <property type="match status" value="1"/>
</dbReference>
<evidence type="ECO:0000256" key="5">
    <source>
        <dbReference type="ARBA" id="ARBA00023004"/>
    </source>
</evidence>
<dbReference type="InterPro" id="IPR050577">
    <property type="entry name" value="MAPR/NEUFC/NENF-like"/>
</dbReference>
<dbReference type="GO" id="GO:0005783">
    <property type="term" value="C:endoplasmic reticulum"/>
    <property type="evidence" value="ECO:0007669"/>
    <property type="project" value="UniProtKB-SubCell"/>
</dbReference>
<dbReference type="OrthoDB" id="547796at2759"/>
<accession>A0A1Y1YSZ0</accession>
<dbReference type="Proteomes" id="UP000193498">
    <property type="component" value="Unassembled WGS sequence"/>
</dbReference>
<gene>
    <name evidence="8" type="ORF">K493DRAFT_312559</name>
</gene>
<evidence type="ECO:0000256" key="3">
    <source>
        <dbReference type="ARBA" id="ARBA00022723"/>
    </source>
</evidence>
<dbReference type="InParanoid" id="A0A1Y1YSZ0"/>
<evidence type="ECO:0000256" key="2">
    <source>
        <dbReference type="ARBA" id="ARBA00022617"/>
    </source>
</evidence>
<evidence type="ECO:0000256" key="1">
    <source>
        <dbReference type="ARBA" id="ARBA00004240"/>
    </source>
</evidence>
<evidence type="ECO:0000256" key="4">
    <source>
        <dbReference type="ARBA" id="ARBA00022824"/>
    </source>
</evidence>
<comment type="subcellular location">
    <subcellularLocation>
        <location evidence="1">Endoplasmic reticulum</location>
    </subcellularLocation>
</comment>
<comment type="similarity">
    <text evidence="6">Belongs to the cytochrome b5 family. MAPR subfamily.</text>
</comment>
<evidence type="ECO:0000256" key="6">
    <source>
        <dbReference type="ARBA" id="ARBA00038357"/>
    </source>
</evidence>
<keyword evidence="3" id="KW-0479">Metal-binding</keyword>
<dbReference type="PANTHER" id="PTHR10281:SF72">
    <property type="entry name" value="NEUDESIN"/>
    <property type="match status" value="1"/>
</dbReference>
<dbReference type="InterPro" id="IPR036400">
    <property type="entry name" value="Cyt_B5-like_heme/steroid_sf"/>
</dbReference>
<dbReference type="Pfam" id="PF00173">
    <property type="entry name" value="Cyt-b5"/>
    <property type="match status" value="1"/>
</dbReference>
<sequence>MIATLFEQLTQNPVNWVLLLGATYIAYSYFNFEPENIPPPQHPETVVFKIYTPKELAEFDGIKSSRILMGVNGKVYDVTSGKKFYGPDGPYGNFAGHDASRGLAKHSFDEEMLTPLDQPIDTLSDLTEEEWGNLKGWDDTFSSKYLHVGTLVNEKN</sequence>
<evidence type="ECO:0000259" key="7">
    <source>
        <dbReference type="SMART" id="SM01117"/>
    </source>
</evidence>
<protein>
    <submittedName>
        <fullName evidence="8">Putative sterol metabolism-related protein</fullName>
    </submittedName>
</protein>
<dbReference type="FunCoup" id="A0A1Y1YSZ0">
    <property type="interactions" value="705"/>
</dbReference>
<dbReference type="AlphaFoldDB" id="A0A1Y1YSZ0"/>
<dbReference type="SUPFAM" id="SSF55856">
    <property type="entry name" value="Cytochrome b5-like heme/steroid binding domain"/>
    <property type="match status" value="1"/>
</dbReference>
<dbReference type="GO" id="GO:0016020">
    <property type="term" value="C:membrane"/>
    <property type="evidence" value="ECO:0007669"/>
    <property type="project" value="TreeGrafter"/>
</dbReference>
<keyword evidence="2" id="KW-0349">Heme</keyword>
<keyword evidence="5" id="KW-0408">Iron</keyword>
<evidence type="ECO:0000313" key="8">
    <source>
        <dbReference type="EMBL" id="ORY01152.1"/>
    </source>
</evidence>
<dbReference type="SMART" id="SM01117">
    <property type="entry name" value="Cyt-b5"/>
    <property type="match status" value="1"/>
</dbReference>
<comment type="caution">
    <text evidence="8">The sequence shown here is derived from an EMBL/GenBank/DDBJ whole genome shotgun (WGS) entry which is preliminary data.</text>
</comment>
<reference evidence="8 9" key="1">
    <citation type="submission" date="2016-07" db="EMBL/GenBank/DDBJ databases">
        <title>Pervasive Adenine N6-methylation of Active Genes in Fungi.</title>
        <authorList>
            <consortium name="DOE Joint Genome Institute"/>
            <person name="Mondo S.J."/>
            <person name="Dannebaum R.O."/>
            <person name="Kuo R.C."/>
            <person name="Labutti K."/>
            <person name="Haridas S."/>
            <person name="Kuo A."/>
            <person name="Salamov A."/>
            <person name="Ahrendt S.R."/>
            <person name="Lipzen A."/>
            <person name="Sullivan W."/>
            <person name="Andreopoulos W.B."/>
            <person name="Clum A."/>
            <person name="Lindquist E."/>
            <person name="Daum C."/>
            <person name="Ramamoorthy G.K."/>
            <person name="Gryganskyi A."/>
            <person name="Culley D."/>
            <person name="Magnuson J.K."/>
            <person name="James T.Y."/>
            <person name="O'Malley M.A."/>
            <person name="Stajich J.E."/>
            <person name="Spatafora J.W."/>
            <person name="Visel A."/>
            <person name="Grigoriev I.V."/>
        </authorList>
    </citation>
    <scope>NUCLEOTIDE SEQUENCE [LARGE SCALE GENOMIC DNA]</scope>
    <source>
        <strain evidence="8 9">CBS 931.73</strain>
    </source>
</reference>
<dbReference type="InterPro" id="IPR001199">
    <property type="entry name" value="Cyt_B5-like_heme/steroid-bd"/>
</dbReference>